<organism evidence="4 5">
    <name type="scientific">Hemibagrus guttatus</name>
    <dbReference type="NCBI Taxonomy" id="175788"/>
    <lineage>
        <taxon>Eukaryota</taxon>
        <taxon>Metazoa</taxon>
        <taxon>Chordata</taxon>
        <taxon>Craniata</taxon>
        <taxon>Vertebrata</taxon>
        <taxon>Euteleostomi</taxon>
        <taxon>Actinopterygii</taxon>
        <taxon>Neopterygii</taxon>
        <taxon>Teleostei</taxon>
        <taxon>Ostariophysi</taxon>
        <taxon>Siluriformes</taxon>
        <taxon>Bagridae</taxon>
        <taxon>Hemibagrus</taxon>
    </lineage>
</organism>
<dbReference type="PROSITE" id="PS50297">
    <property type="entry name" value="ANK_REP_REGION"/>
    <property type="match status" value="2"/>
</dbReference>
<evidence type="ECO:0000313" key="4">
    <source>
        <dbReference type="EMBL" id="KAK3538133.1"/>
    </source>
</evidence>
<dbReference type="Proteomes" id="UP001274896">
    <property type="component" value="Unassembled WGS sequence"/>
</dbReference>
<name>A0AAE0R0K7_9TELE</name>
<dbReference type="Pfam" id="PF12796">
    <property type="entry name" value="Ank_2"/>
    <property type="match status" value="1"/>
</dbReference>
<protein>
    <recommendedName>
        <fullName evidence="3">EF-hand domain-containing protein</fullName>
    </recommendedName>
</protein>
<feature type="repeat" description="ANK" evidence="1">
    <location>
        <begin position="299"/>
        <end position="331"/>
    </location>
</feature>
<reference evidence="4" key="1">
    <citation type="submission" date="2023-06" db="EMBL/GenBank/DDBJ databases">
        <title>Male Hemibagrus guttatus genome.</title>
        <authorList>
            <person name="Bian C."/>
        </authorList>
    </citation>
    <scope>NUCLEOTIDE SEQUENCE</scope>
    <source>
        <strain evidence="4">Male_cb2023</strain>
        <tissue evidence="4">Muscle</tissue>
    </source>
</reference>
<feature type="region of interest" description="Disordered" evidence="2">
    <location>
        <begin position="117"/>
        <end position="140"/>
    </location>
</feature>
<dbReference type="GO" id="GO:0005509">
    <property type="term" value="F:calcium ion binding"/>
    <property type="evidence" value="ECO:0007669"/>
    <property type="project" value="InterPro"/>
</dbReference>
<dbReference type="Gene3D" id="1.25.40.20">
    <property type="entry name" value="Ankyrin repeat-containing domain"/>
    <property type="match status" value="1"/>
</dbReference>
<dbReference type="SUPFAM" id="SSF48403">
    <property type="entry name" value="Ankyrin repeat"/>
    <property type="match status" value="1"/>
</dbReference>
<feature type="repeat" description="ANK" evidence="1">
    <location>
        <begin position="233"/>
        <end position="265"/>
    </location>
</feature>
<evidence type="ECO:0000256" key="1">
    <source>
        <dbReference type="PROSITE-ProRule" id="PRU00023"/>
    </source>
</evidence>
<proteinExistence type="predicted"/>
<evidence type="ECO:0000313" key="5">
    <source>
        <dbReference type="Proteomes" id="UP001274896"/>
    </source>
</evidence>
<gene>
    <name evidence="4" type="ORF">QTP70_031931</name>
</gene>
<accession>A0AAE0R0K7</accession>
<dbReference type="PROSITE" id="PS50222">
    <property type="entry name" value="EF_HAND_2"/>
    <property type="match status" value="1"/>
</dbReference>
<dbReference type="InterPro" id="IPR036770">
    <property type="entry name" value="Ankyrin_rpt-contain_sf"/>
</dbReference>
<feature type="repeat" description="ANK" evidence="1">
    <location>
        <begin position="266"/>
        <end position="298"/>
    </location>
</feature>
<dbReference type="Gene3D" id="1.10.238.10">
    <property type="entry name" value="EF-hand"/>
    <property type="match status" value="1"/>
</dbReference>
<dbReference type="PROSITE" id="PS50088">
    <property type="entry name" value="ANK_REPEAT"/>
    <property type="match status" value="3"/>
</dbReference>
<keyword evidence="5" id="KW-1185">Reference proteome</keyword>
<dbReference type="PANTHER" id="PTHR24127:SF1">
    <property type="entry name" value="ANKYRIN REPEAT AND EF-HAND DOMAIN-CONTAINING PROTEIN 1"/>
    <property type="match status" value="1"/>
</dbReference>
<feature type="domain" description="EF-hand" evidence="3">
    <location>
        <begin position="74"/>
        <end position="109"/>
    </location>
</feature>
<dbReference type="InterPro" id="IPR002048">
    <property type="entry name" value="EF_hand_dom"/>
</dbReference>
<feature type="compositionally biased region" description="Basic residues" evidence="2">
    <location>
        <begin position="120"/>
        <end position="138"/>
    </location>
</feature>
<evidence type="ECO:0000256" key="2">
    <source>
        <dbReference type="SAM" id="MobiDB-lite"/>
    </source>
</evidence>
<evidence type="ECO:0000259" key="3">
    <source>
        <dbReference type="PROSITE" id="PS50222"/>
    </source>
</evidence>
<dbReference type="SMART" id="SM00248">
    <property type="entry name" value="ANK"/>
    <property type="match status" value="3"/>
</dbReference>
<dbReference type="PANTHER" id="PTHR24127">
    <property type="entry name" value="ANKYRIN REPEAT AND EF-HAND DOMAIN-CONTAINING PROTEIN 1"/>
    <property type="match status" value="1"/>
</dbReference>
<dbReference type="InterPro" id="IPR052801">
    <property type="entry name" value="Ankyrin-EF-hand"/>
</dbReference>
<comment type="caution">
    <text evidence="4">The sequence shown here is derived from an EMBL/GenBank/DDBJ whole genome shotgun (WGS) entry which is preliminary data.</text>
</comment>
<dbReference type="AlphaFoldDB" id="A0AAE0R0K7"/>
<dbReference type="InterPro" id="IPR002110">
    <property type="entry name" value="Ankyrin_rpt"/>
</dbReference>
<dbReference type="InterPro" id="IPR011992">
    <property type="entry name" value="EF-hand-dom_pair"/>
</dbReference>
<keyword evidence="1" id="KW-0040">ANK repeat</keyword>
<sequence>MKELQKAERAYTKLSKPGVINPVQLWAFTLHDWSNEHEEALRNAFQLAEQSDTPVEKVSREKFAKVLQEHHAPVDQEHLQKIIADHDKKHDGMINISDFFKGLQYLQKAFVLSSYEPKEKKKKKGRKGGKGRKGKKGKSVVPLPICTLPPDLMEKRPDGGPQFMIESYQPFTDTKRFDRDRPPAHPVEDDSAWYVDEPQKIYININRCVRTGDFESLCLAFSQRLPLDIRDRFYKTPLMAACSSGSYDMAEFLITLGADVNACDQFKWTPLHHACHAGQQDIVKLLVRHGAVVDAVALTGATPLMKAIQSCTLSCVQQLITSNANVQATNNKELEVAELKMLRFSLGVTRLDRIRNEYIRGTAHVGRLGDKVREARLRWFGHVQRRERQSCLDIAHVYGDERIIHLVTTTFSTLPQSRDNKKGRGGKAEAILPDLKEKRVNEGLKENIITVNKSVTVTSNTHNVHFIPKTVWGRRLVSSAQHVERRVDRRNRLSYEVDFRDFVMPFNKNLMRKLREVGVAEEK</sequence>
<dbReference type="EMBL" id="JAUCMX010000008">
    <property type="protein sequence ID" value="KAK3538133.1"/>
    <property type="molecule type" value="Genomic_DNA"/>
</dbReference>
<dbReference type="SUPFAM" id="SSF47473">
    <property type="entry name" value="EF-hand"/>
    <property type="match status" value="1"/>
</dbReference>